<dbReference type="Pfam" id="PF00069">
    <property type="entry name" value="Pkinase"/>
    <property type="match status" value="1"/>
</dbReference>
<feature type="binding site" evidence="9">
    <location>
        <position position="272"/>
    </location>
    <ligand>
        <name>ATP</name>
        <dbReference type="ChEBI" id="CHEBI:30616"/>
    </ligand>
</feature>
<feature type="transmembrane region" description="Helical" evidence="11">
    <location>
        <begin position="183"/>
        <end position="203"/>
    </location>
</feature>
<keyword evidence="5 9" id="KW-0547">Nucleotide-binding</keyword>
<dbReference type="EMBL" id="JAVXUO010002002">
    <property type="protein sequence ID" value="KAK2977194.1"/>
    <property type="molecule type" value="Genomic_DNA"/>
</dbReference>
<dbReference type="FunFam" id="1.10.510.10:FF:000095">
    <property type="entry name" value="protein STRUBBELIG-RECEPTOR FAMILY 8"/>
    <property type="match status" value="1"/>
</dbReference>
<evidence type="ECO:0000259" key="12">
    <source>
        <dbReference type="PROSITE" id="PS50011"/>
    </source>
</evidence>
<evidence type="ECO:0000313" key="13">
    <source>
        <dbReference type="EMBL" id="KAK2977194.1"/>
    </source>
</evidence>
<evidence type="ECO:0000313" key="14">
    <source>
        <dbReference type="Proteomes" id="UP001187471"/>
    </source>
</evidence>
<feature type="domain" description="Protein kinase" evidence="12">
    <location>
        <begin position="623"/>
        <end position="912"/>
    </location>
</feature>
<keyword evidence="8" id="KW-0539">Nucleus</keyword>
<sequence>MDGERRKRKIEQNEQREDDEEGKMAKFFSLIRSTKEVRERIMGGAAAVGKSKEEQKLGNEEKPATTWNPTFRSEDFMEDGQGQPSTFRDRYMHVFNTIPSLPTNTLAFLDGSPPEAGAGFGAGRRSWRETLTPMTFPRLMISLLLVTLLTQSFVYSRNRLGKLEPEEPPRHGSTSWTPTLRRVINLVVTGIIVFVTLLNIFVYKLRQLHEENFDNQVRPSAYFTEHLCRQFSLADIQLATRNFDDALVIGQGGFGKVYRGVIDNGTTTVAIKRLSSMSSQGAPQFWTEIEMLSKFRHSHLVSLIGYCDNVHEMILVYEYILLGSLADHLHKRDRSNKSPLSWVQRLKICIGAARGLDYLHTGTGFLHRVIHRDVKSSNILLGENWAAKIADFGMSRLGPANQSCSHVSTDVKGTFGYMDPEYYLTRRLTRKSDVYAFGVVLFEVLCGRPAVDVTLDEEQWGLAAWAKYCIKEGILYQSIDPSLRGKISPNCLIAVVKIAEQCLHNLPMKRPTMAEVMVQLEYALVLQERADSPVVEKAFHVIADTVDSSLLEEIVTSTTGGSSGIQNNAESSPASRMTFTRKVRQFVSISARMISGPIKKLPKRIRATGTGFGCELKFATRNFRQDTVLGEGGFGKVYKGWLEMANSRNGSGSVVAIKRLNSECMQGLKEWQETELLLVYEFMQKGSLEDHLFGRGSAVQPLPWDLRIKVLIGAARGLAFLHTSKKHVIYRDFKPSNILLDGVSSTAIGSNNINDLLIFSFNQSKSFLLFCQSYNAKLADFGMVKLGPSAGESHVTTRVMGTYGYAAPEYVATGHLYVKSDVYGFGVVLVEMLTGLRALDLKRPIMQQNLVEWAKPFLANRRKLKNIMDSRLEGKYPSKAAVHIAQLALACLRSDPKTRPPMEVVVETLVRVDADNESPRRPHWAATFAPSFPSAFETGFESILPKLTTSM</sequence>
<evidence type="ECO:0000256" key="10">
    <source>
        <dbReference type="SAM" id="MobiDB-lite"/>
    </source>
</evidence>
<evidence type="ECO:0000256" key="5">
    <source>
        <dbReference type="ARBA" id="ARBA00022741"/>
    </source>
</evidence>
<protein>
    <recommendedName>
        <fullName evidence="12">Protein kinase domain-containing protein</fullName>
    </recommendedName>
</protein>
<keyword evidence="3" id="KW-0723">Serine/threonine-protein kinase</keyword>
<dbReference type="InterPro" id="IPR000719">
    <property type="entry name" value="Prot_kinase_dom"/>
</dbReference>
<evidence type="ECO:0000256" key="11">
    <source>
        <dbReference type="SAM" id="Phobius"/>
    </source>
</evidence>
<dbReference type="GO" id="GO:0010112">
    <property type="term" value="P:regulation of systemic acquired resistance"/>
    <property type="evidence" value="ECO:0007669"/>
    <property type="project" value="InterPro"/>
</dbReference>
<dbReference type="InterPro" id="IPR031425">
    <property type="entry name" value="NPR1/NH1-interacting"/>
</dbReference>
<keyword evidence="4" id="KW-0808">Transferase</keyword>
<organism evidence="13 14">
    <name type="scientific">Escallonia rubra</name>
    <dbReference type="NCBI Taxonomy" id="112253"/>
    <lineage>
        <taxon>Eukaryota</taxon>
        <taxon>Viridiplantae</taxon>
        <taxon>Streptophyta</taxon>
        <taxon>Embryophyta</taxon>
        <taxon>Tracheophyta</taxon>
        <taxon>Spermatophyta</taxon>
        <taxon>Magnoliopsida</taxon>
        <taxon>eudicotyledons</taxon>
        <taxon>Gunneridae</taxon>
        <taxon>Pentapetalae</taxon>
        <taxon>asterids</taxon>
        <taxon>campanulids</taxon>
        <taxon>Escalloniales</taxon>
        <taxon>Escalloniaceae</taxon>
        <taxon>Escallonia</taxon>
    </lineage>
</organism>
<name>A0AA88QUB5_9ASTE</name>
<dbReference type="GO" id="GO:0005524">
    <property type="term" value="F:ATP binding"/>
    <property type="evidence" value="ECO:0007669"/>
    <property type="project" value="UniProtKB-UniRule"/>
</dbReference>
<evidence type="ECO:0000256" key="3">
    <source>
        <dbReference type="ARBA" id="ARBA00022527"/>
    </source>
</evidence>
<evidence type="ECO:0000256" key="1">
    <source>
        <dbReference type="ARBA" id="ARBA00004123"/>
    </source>
</evidence>
<reference evidence="13" key="1">
    <citation type="submission" date="2022-12" db="EMBL/GenBank/DDBJ databases">
        <title>Draft genome assemblies for two species of Escallonia (Escalloniales).</title>
        <authorList>
            <person name="Chanderbali A."/>
            <person name="Dervinis C."/>
            <person name="Anghel I."/>
            <person name="Soltis D."/>
            <person name="Soltis P."/>
            <person name="Zapata F."/>
        </authorList>
    </citation>
    <scope>NUCLEOTIDE SEQUENCE</scope>
    <source>
        <strain evidence="13">UCBG92.1500</strain>
        <tissue evidence="13">Leaf</tissue>
    </source>
</reference>
<dbReference type="Pfam" id="PF07714">
    <property type="entry name" value="PK_Tyr_Ser-Thr"/>
    <property type="match status" value="1"/>
</dbReference>
<gene>
    <name evidence="13" type="ORF">RJ640_008819</name>
</gene>
<dbReference type="InterPro" id="IPR001245">
    <property type="entry name" value="Ser-Thr/Tyr_kinase_cat_dom"/>
</dbReference>
<feature type="region of interest" description="Disordered" evidence="10">
    <location>
        <begin position="46"/>
        <end position="82"/>
    </location>
</feature>
<keyword evidence="6" id="KW-0418">Kinase</keyword>
<dbReference type="PANTHER" id="PTHR47989:SF62">
    <property type="entry name" value="OS05G0423500 PROTEIN"/>
    <property type="match status" value="1"/>
</dbReference>
<keyword evidence="7 9" id="KW-0067">ATP-binding</keyword>
<feature type="binding site" evidence="9">
    <location>
        <position position="658"/>
    </location>
    <ligand>
        <name>ATP</name>
        <dbReference type="ChEBI" id="CHEBI:30616"/>
    </ligand>
</feature>
<evidence type="ECO:0000256" key="4">
    <source>
        <dbReference type="ARBA" id="ARBA00022679"/>
    </source>
</evidence>
<keyword evidence="11" id="KW-1133">Transmembrane helix</keyword>
<dbReference type="InterPro" id="IPR011009">
    <property type="entry name" value="Kinase-like_dom_sf"/>
</dbReference>
<dbReference type="Pfam" id="PF15699">
    <property type="entry name" value="NPR1_interact"/>
    <property type="match status" value="1"/>
</dbReference>
<feature type="compositionally biased region" description="Basic and acidic residues" evidence="10">
    <location>
        <begin position="50"/>
        <end position="63"/>
    </location>
</feature>
<keyword evidence="11" id="KW-0472">Membrane</keyword>
<comment type="caution">
    <text evidence="13">The sequence shown here is derived from an EMBL/GenBank/DDBJ whole genome shotgun (WGS) entry which is preliminary data.</text>
</comment>
<dbReference type="PROSITE" id="PS00108">
    <property type="entry name" value="PROTEIN_KINASE_ST"/>
    <property type="match status" value="2"/>
</dbReference>
<dbReference type="CDD" id="cd14066">
    <property type="entry name" value="STKc_IRAK"/>
    <property type="match status" value="1"/>
</dbReference>
<dbReference type="GO" id="GO:0004674">
    <property type="term" value="F:protein serine/threonine kinase activity"/>
    <property type="evidence" value="ECO:0007669"/>
    <property type="project" value="UniProtKB-KW"/>
</dbReference>
<evidence type="ECO:0000256" key="6">
    <source>
        <dbReference type="ARBA" id="ARBA00022777"/>
    </source>
</evidence>
<keyword evidence="11" id="KW-0812">Transmembrane</keyword>
<accession>A0AA88QUB5</accession>
<evidence type="ECO:0000256" key="2">
    <source>
        <dbReference type="ARBA" id="ARBA00009937"/>
    </source>
</evidence>
<dbReference type="PANTHER" id="PTHR47989">
    <property type="entry name" value="OS01G0750732 PROTEIN"/>
    <property type="match status" value="1"/>
</dbReference>
<comment type="subcellular location">
    <subcellularLocation>
        <location evidence="1">Nucleus</location>
    </subcellularLocation>
</comment>
<proteinExistence type="inferred from homology"/>
<dbReference type="SMART" id="SM00220">
    <property type="entry name" value="S_TKc"/>
    <property type="match status" value="2"/>
</dbReference>
<dbReference type="PROSITE" id="PS00107">
    <property type="entry name" value="PROTEIN_KINASE_ATP"/>
    <property type="match status" value="2"/>
</dbReference>
<feature type="non-terminal residue" evidence="13">
    <location>
        <position position="951"/>
    </location>
</feature>
<dbReference type="Gene3D" id="1.10.510.10">
    <property type="entry name" value="Transferase(Phosphotransferase) domain 1"/>
    <property type="match status" value="2"/>
</dbReference>
<dbReference type="FunFam" id="3.30.200.20:FF:000039">
    <property type="entry name" value="receptor-like protein kinase FERONIA"/>
    <property type="match status" value="1"/>
</dbReference>
<dbReference type="Proteomes" id="UP001187471">
    <property type="component" value="Unassembled WGS sequence"/>
</dbReference>
<comment type="similarity">
    <text evidence="2">Belongs to the NPR1-interactor family.</text>
</comment>
<dbReference type="InterPro" id="IPR017441">
    <property type="entry name" value="Protein_kinase_ATP_BS"/>
</dbReference>
<keyword evidence="14" id="KW-1185">Reference proteome</keyword>
<dbReference type="PROSITE" id="PS50011">
    <property type="entry name" value="PROTEIN_KINASE_DOM"/>
    <property type="match status" value="2"/>
</dbReference>
<evidence type="ECO:0000256" key="7">
    <source>
        <dbReference type="ARBA" id="ARBA00022840"/>
    </source>
</evidence>
<dbReference type="AlphaFoldDB" id="A0AA88QUB5"/>
<dbReference type="InterPro" id="IPR008271">
    <property type="entry name" value="Ser/Thr_kinase_AS"/>
</dbReference>
<feature type="region of interest" description="Disordered" evidence="10">
    <location>
        <begin position="1"/>
        <end position="23"/>
    </location>
</feature>
<dbReference type="GO" id="GO:0005634">
    <property type="term" value="C:nucleus"/>
    <property type="evidence" value="ECO:0007669"/>
    <property type="project" value="UniProtKB-SubCell"/>
</dbReference>
<evidence type="ECO:0000256" key="8">
    <source>
        <dbReference type="ARBA" id="ARBA00023242"/>
    </source>
</evidence>
<dbReference type="Gene3D" id="3.30.200.20">
    <property type="entry name" value="Phosphorylase Kinase, domain 1"/>
    <property type="match status" value="2"/>
</dbReference>
<dbReference type="SUPFAM" id="SSF56112">
    <property type="entry name" value="Protein kinase-like (PK-like)"/>
    <property type="match status" value="2"/>
</dbReference>
<evidence type="ECO:0000256" key="9">
    <source>
        <dbReference type="PROSITE-ProRule" id="PRU10141"/>
    </source>
</evidence>
<feature type="domain" description="Protein kinase" evidence="12">
    <location>
        <begin position="243"/>
        <end position="525"/>
    </location>
</feature>